<gene>
    <name evidence="3" type="ordered locus">DaAHT2_0831</name>
</gene>
<feature type="domain" description="AAA" evidence="1">
    <location>
        <begin position="62"/>
        <end position="228"/>
    </location>
</feature>
<dbReference type="Proteomes" id="UP000001508">
    <property type="component" value="Chromosome"/>
</dbReference>
<dbReference type="Gene3D" id="3.40.50.300">
    <property type="entry name" value="P-loop containing nucleotide triphosphate hydrolases"/>
    <property type="match status" value="1"/>
</dbReference>
<dbReference type="KEGG" id="dak:DaAHT2_0831"/>
<dbReference type="SUPFAM" id="SSF52540">
    <property type="entry name" value="P-loop containing nucleoside triphosphate hydrolases"/>
    <property type="match status" value="1"/>
</dbReference>
<dbReference type="PANTHER" id="PTHR13696:SF52">
    <property type="entry name" value="PARA FAMILY PROTEIN CT_582"/>
    <property type="match status" value="1"/>
</dbReference>
<evidence type="ECO:0000259" key="2">
    <source>
        <dbReference type="Pfam" id="PF13717"/>
    </source>
</evidence>
<dbReference type="RefSeq" id="WP_013163065.1">
    <property type="nucleotide sequence ID" value="NC_014216.1"/>
</dbReference>
<protein>
    <submittedName>
        <fullName evidence="3">MJ0042 family finger-like protein</fullName>
    </submittedName>
</protein>
<sequence>MLLICPHCKQQYNIEKGKIPPNVKNVKCKNCGQQFPLPSAPAASPQKPSSPLVTPGAQPVRRIGVCISKGGVGKTTTSVNLAAGLAYAGYRVLLVDTDTQGQDSFVLGVRPKGGLTELVTEELTPEEAVFKARERLWLLAGGKSLAGLKRLIDRKDFGGELTIAEALKPLEHQFDYIVVDTSPGWDPLTVNVLFYVNEVLTPVSLEIMTLQGLVEFLKSLSAIQKHRKEVALKYILPTFHDQRVKKCNNILEKIEELYGHMLCKPIRHNVHLSESPSAGQTIFEFAPGSTGAEDYRELVRKVANNDKLFR</sequence>
<dbReference type="InterPro" id="IPR011723">
    <property type="entry name" value="Znf/thioredoxin_put"/>
</dbReference>
<feature type="domain" description="Zinc finger/thioredoxin putative" evidence="2">
    <location>
        <begin position="1"/>
        <end position="36"/>
    </location>
</feature>
<dbReference type="InterPro" id="IPR027417">
    <property type="entry name" value="P-loop_NTPase"/>
</dbReference>
<evidence type="ECO:0000313" key="4">
    <source>
        <dbReference type="Proteomes" id="UP000001508"/>
    </source>
</evidence>
<dbReference type="NCBIfam" id="TIGR02098">
    <property type="entry name" value="MJ0042_CXXC"/>
    <property type="match status" value="1"/>
</dbReference>
<dbReference type="InParanoid" id="D6Z1W0"/>
<dbReference type="Pfam" id="PF13717">
    <property type="entry name" value="Zn_ribbon_4"/>
    <property type="match status" value="1"/>
</dbReference>
<dbReference type="InterPro" id="IPR050678">
    <property type="entry name" value="DNA_Partitioning_ATPase"/>
</dbReference>
<dbReference type="CDD" id="cd02042">
    <property type="entry name" value="ParAB_family"/>
    <property type="match status" value="1"/>
</dbReference>
<dbReference type="PANTHER" id="PTHR13696">
    <property type="entry name" value="P-LOOP CONTAINING NUCLEOSIDE TRIPHOSPHATE HYDROLASE"/>
    <property type="match status" value="1"/>
</dbReference>
<reference evidence="4" key="1">
    <citation type="submission" date="2010-02" db="EMBL/GenBank/DDBJ databases">
        <title>Complete sequence of Desulfurivibrio alkaliphilus AHT2.</title>
        <authorList>
            <consortium name="US DOE Joint Genome Institute"/>
            <person name="Pitluck S."/>
            <person name="Chertkov O."/>
            <person name="Detter J.C."/>
            <person name="Han C."/>
            <person name="Tapia R."/>
            <person name="Larimer F."/>
            <person name="Land M."/>
            <person name="Hauser L."/>
            <person name="Kyrpides N."/>
            <person name="Mikhailova N."/>
            <person name="Sorokin D.Y."/>
            <person name="Muyzer G."/>
            <person name="Woyke T."/>
        </authorList>
    </citation>
    <scope>NUCLEOTIDE SEQUENCE [LARGE SCALE GENOMIC DNA]</scope>
    <source>
        <strain evidence="4">DSM 19089 / UNIQEM U267 / AHT2</strain>
    </source>
</reference>
<evidence type="ECO:0000313" key="3">
    <source>
        <dbReference type="EMBL" id="ADH85535.1"/>
    </source>
</evidence>
<dbReference type="Pfam" id="PF13614">
    <property type="entry name" value="AAA_31"/>
    <property type="match status" value="1"/>
</dbReference>
<keyword evidence="4" id="KW-1185">Reference proteome</keyword>
<evidence type="ECO:0000259" key="1">
    <source>
        <dbReference type="Pfam" id="PF13614"/>
    </source>
</evidence>
<dbReference type="InterPro" id="IPR025669">
    <property type="entry name" value="AAA_dom"/>
</dbReference>
<organism evidence="3 4">
    <name type="scientific">Desulfurivibrio alkaliphilus (strain DSM 19089 / UNIQEM U267 / AHT2)</name>
    <dbReference type="NCBI Taxonomy" id="589865"/>
    <lineage>
        <taxon>Bacteria</taxon>
        <taxon>Pseudomonadati</taxon>
        <taxon>Thermodesulfobacteriota</taxon>
        <taxon>Desulfobulbia</taxon>
        <taxon>Desulfobulbales</taxon>
        <taxon>Desulfobulbaceae</taxon>
        <taxon>Desulfurivibrio</taxon>
    </lineage>
</organism>
<name>D6Z1W0_DESAT</name>
<proteinExistence type="predicted"/>
<accession>D6Z1W0</accession>
<dbReference type="HOGENOM" id="CLU_037612_1_3_7"/>
<dbReference type="EMBL" id="CP001940">
    <property type="protein sequence ID" value="ADH85535.1"/>
    <property type="molecule type" value="Genomic_DNA"/>
</dbReference>
<dbReference type="AlphaFoldDB" id="D6Z1W0"/>
<dbReference type="OrthoDB" id="9815116at2"/>
<dbReference type="STRING" id="589865.DaAHT2_0831"/>
<dbReference type="eggNOG" id="COG0455">
    <property type="taxonomic scope" value="Bacteria"/>
</dbReference>